<organism evidence="1 2">
    <name type="scientific">Gomphosphaeria aponina SAG 52.96 = DSM 107014</name>
    <dbReference type="NCBI Taxonomy" id="1521640"/>
    <lineage>
        <taxon>Bacteria</taxon>
        <taxon>Bacillati</taxon>
        <taxon>Cyanobacteriota</taxon>
        <taxon>Cyanophyceae</taxon>
        <taxon>Oscillatoriophycideae</taxon>
        <taxon>Chroococcales</taxon>
        <taxon>Gomphosphaeriaceae</taxon>
        <taxon>Gomphosphaeria</taxon>
    </lineage>
</organism>
<dbReference type="InterPro" id="IPR014710">
    <property type="entry name" value="RmlC-like_jellyroll"/>
</dbReference>
<name>A0A941GWL6_9CHRO</name>
<reference evidence="1" key="1">
    <citation type="submission" date="2021-02" db="EMBL/GenBank/DDBJ databases">
        <title>Metagenome analyses of Stigonema ocellatum DSM 106950, Chlorogloea purpurea SAG 13.99 and Gomphosphaeria aponina DSM 107014.</title>
        <authorList>
            <person name="Marter P."/>
            <person name="Huang S."/>
        </authorList>
    </citation>
    <scope>NUCLEOTIDE SEQUENCE</scope>
    <source>
        <strain evidence="1">JP213</strain>
    </source>
</reference>
<dbReference type="AlphaFoldDB" id="A0A941GWL6"/>
<dbReference type="CDD" id="cd10548">
    <property type="entry name" value="cupin_CDO"/>
    <property type="match status" value="1"/>
</dbReference>
<gene>
    <name evidence="1" type="ORF">DSM107014_08990</name>
</gene>
<dbReference type="InterPro" id="IPR011051">
    <property type="entry name" value="RmlC_Cupin_sf"/>
</dbReference>
<sequence length="207" mass="23914">MKNKDWLVMEDGKCLPCKSAREWDLLTNEYRLYRFMTEVEDVMNEAVEKETTEADFLPTLRRLVRKLVLNCYWVKTQYPEPCTKTGISIKMLYDELGLPITVQTETILPGEGTPIHNHGTWGVVAILAGKQKNRNWRRSPSPEYQDKIEQVGEIVLEPGDIISFTPEAIHSVEAVGEEPTITFNLYGETEGYKRFMFDSINHQAKHF</sequence>
<accession>A0A941GWL6</accession>
<dbReference type="EMBL" id="JADQBC010000052">
    <property type="protein sequence ID" value="MBR8828021.1"/>
    <property type="molecule type" value="Genomic_DNA"/>
</dbReference>
<evidence type="ECO:0000313" key="2">
    <source>
        <dbReference type="Proteomes" id="UP000767446"/>
    </source>
</evidence>
<dbReference type="Proteomes" id="UP000767446">
    <property type="component" value="Unassembled WGS sequence"/>
</dbReference>
<dbReference type="Gene3D" id="2.60.120.10">
    <property type="entry name" value="Jelly Rolls"/>
    <property type="match status" value="1"/>
</dbReference>
<proteinExistence type="predicted"/>
<evidence type="ECO:0000313" key="1">
    <source>
        <dbReference type="EMBL" id="MBR8828021.1"/>
    </source>
</evidence>
<dbReference type="SUPFAM" id="SSF51182">
    <property type="entry name" value="RmlC-like cupins"/>
    <property type="match status" value="1"/>
</dbReference>
<comment type="caution">
    <text evidence="1">The sequence shown here is derived from an EMBL/GenBank/DDBJ whole genome shotgun (WGS) entry which is preliminary data.</text>
</comment>
<protein>
    <submittedName>
        <fullName evidence="1">Cupin</fullName>
    </submittedName>
</protein>